<dbReference type="OrthoDB" id="100192at2759"/>
<keyword evidence="2" id="KW-1185">Reference proteome</keyword>
<gene>
    <name evidence="1" type="ORF">Plil01_000783600</name>
</gene>
<dbReference type="EMBL" id="BSXW01000370">
    <property type="protein sequence ID" value="GMF20232.1"/>
    <property type="molecule type" value="Genomic_DNA"/>
</dbReference>
<name>A0A9W6WX90_9STRA</name>
<evidence type="ECO:0000313" key="2">
    <source>
        <dbReference type="Proteomes" id="UP001165083"/>
    </source>
</evidence>
<protein>
    <submittedName>
        <fullName evidence="1">Unnamed protein product</fullName>
    </submittedName>
</protein>
<evidence type="ECO:0000313" key="1">
    <source>
        <dbReference type="EMBL" id="GMF20232.1"/>
    </source>
</evidence>
<sequence length="155" mass="16919">MTLLEKLAKCSHTSFQEKIEKLKAGVKAQGYPIDDSKVTLEFCIVGFPRDEEVLQAASDGLNGDMRAQHLMMSSSTRGKGAPGTHSRSSTSSLRYLLLLHPEISRSSHPELKGICLISFCLSNVCLSSDSSSPLGWILKERWLESPSEVALAIVV</sequence>
<accession>A0A9W6WX90</accession>
<comment type="caution">
    <text evidence="1">The sequence shown here is derived from an EMBL/GenBank/DDBJ whole genome shotgun (WGS) entry which is preliminary data.</text>
</comment>
<dbReference type="AlphaFoldDB" id="A0A9W6WX90"/>
<dbReference type="Proteomes" id="UP001165083">
    <property type="component" value="Unassembled WGS sequence"/>
</dbReference>
<proteinExistence type="predicted"/>
<reference evidence="1" key="1">
    <citation type="submission" date="2023-04" db="EMBL/GenBank/DDBJ databases">
        <title>Phytophthora lilii NBRC 32176.</title>
        <authorList>
            <person name="Ichikawa N."/>
            <person name="Sato H."/>
            <person name="Tonouchi N."/>
        </authorList>
    </citation>
    <scope>NUCLEOTIDE SEQUENCE</scope>
    <source>
        <strain evidence="1">NBRC 32176</strain>
    </source>
</reference>
<organism evidence="1 2">
    <name type="scientific">Phytophthora lilii</name>
    <dbReference type="NCBI Taxonomy" id="2077276"/>
    <lineage>
        <taxon>Eukaryota</taxon>
        <taxon>Sar</taxon>
        <taxon>Stramenopiles</taxon>
        <taxon>Oomycota</taxon>
        <taxon>Peronosporomycetes</taxon>
        <taxon>Peronosporales</taxon>
        <taxon>Peronosporaceae</taxon>
        <taxon>Phytophthora</taxon>
    </lineage>
</organism>